<comment type="similarity">
    <text evidence="1">Belongs to the peptidase C2 family.</text>
</comment>
<keyword evidence="4 6" id="KW-0788">Thiol protease</keyword>
<reference evidence="10" key="1">
    <citation type="submission" date="2025-08" db="UniProtKB">
        <authorList>
            <consortium name="RefSeq"/>
        </authorList>
    </citation>
    <scope>IDENTIFICATION</scope>
    <source>
        <tissue evidence="10">Sperm</tissue>
    </source>
</reference>
<evidence type="ECO:0000256" key="4">
    <source>
        <dbReference type="ARBA" id="ARBA00022807"/>
    </source>
</evidence>
<dbReference type="PROSITE" id="PS00139">
    <property type="entry name" value="THIOL_PROTEASE_CYS"/>
    <property type="match status" value="1"/>
</dbReference>
<dbReference type="PANTHER" id="PTHR10183">
    <property type="entry name" value="CALPAIN"/>
    <property type="match status" value="1"/>
</dbReference>
<dbReference type="SUPFAM" id="SSF49758">
    <property type="entry name" value="Calpain large subunit, middle domain (domain III)"/>
    <property type="match status" value="1"/>
</dbReference>
<evidence type="ECO:0000256" key="3">
    <source>
        <dbReference type="ARBA" id="ARBA00022801"/>
    </source>
</evidence>
<gene>
    <name evidence="10" type="primary">LOC116943125</name>
</gene>
<dbReference type="GO" id="GO:0005737">
    <property type="term" value="C:cytoplasm"/>
    <property type="evidence" value="ECO:0007669"/>
    <property type="project" value="TreeGrafter"/>
</dbReference>
<dbReference type="Gene3D" id="3.90.70.10">
    <property type="entry name" value="Cysteine proteinases"/>
    <property type="match status" value="1"/>
</dbReference>
<dbReference type="InterPro" id="IPR000169">
    <property type="entry name" value="Pept_cys_AS"/>
</dbReference>
<dbReference type="InterPro" id="IPR001300">
    <property type="entry name" value="Peptidase_C2_calpain_cat"/>
</dbReference>
<dbReference type="RefSeq" id="XP_032811593.1">
    <property type="nucleotide sequence ID" value="XM_032955702.1"/>
</dbReference>
<proteinExistence type="inferred from homology"/>
<dbReference type="CDD" id="cd00044">
    <property type="entry name" value="CysPc"/>
    <property type="match status" value="1"/>
</dbReference>
<evidence type="ECO:0000256" key="5">
    <source>
        <dbReference type="PIRSR" id="PIRSR622684-1"/>
    </source>
</evidence>
<dbReference type="SMART" id="SM00720">
    <property type="entry name" value="calpain_III"/>
    <property type="match status" value="1"/>
</dbReference>
<dbReference type="Gene3D" id="2.60.120.380">
    <property type="match status" value="1"/>
</dbReference>
<dbReference type="Gene3D" id="1.10.238.10">
    <property type="entry name" value="EF-hand"/>
    <property type="match status" value="1"/>
</dbReference>
<feature type="region of interest" description="Disordered" evidence="7">
    <location>
        <begin position="294"/>
        <end position="320"/>
    </location>
</feature>
<dbReference type="InterPro" id="IPR036213">
    <property type="entry name" value="Calpain_III_sf"/>
</dbReference>
<accession>A0AAJ7T7J4</accession>
<dbReference type="Pfam" id="PF00648">
    <property type="entry name" value="Peptidase_C2"/>
    <property type="match status" value="2"/>
</dbReference>
<keyword evidence="9" id="KW-1185">Reference proteome</keyword>
<evidence type="ECO:0000313" key="9">
    <source>
        <dbReference type="Proteomes" id="UP001318040"/>
    </source>
</evidence>
<feature type="active site" evidence="5 6">
    <location>
        <position position="103"/>
    </location>
</feature>
<dbReference type="KEGG" id="pmrn:116943125"/>
<dbReference type="InterPro" id="IPR022683">
    <property type="entry name" value="Calpain_III"/>
</dbReference>
<evidence type="ECO:0000259" key="8">
    <source>
        <dbReference type="PROSITE" id="PS50203"/>
    </source>
</evidence>
<dbReference type="SUPFAM" id="SSF54001">
    <property type="entry name" value="Cysteine proteinases"/>
    <property type="match status" value="1"/>
</dbReference>
<evidence type="ECO:0000256" key="7">
    <source>
        <dbReference type="SAM" id="MobiDB-lite"/>
    </source>
</evidence>
<dbReference type="GO" id="GO:0006508">
    <property type="term" value="P:proteolysis"/>
    <property type="evidence" value="ECO:0007669"/>
    <property type="project" value="UniProtKB-KW"/>
</dbReference>
<feature type="compositionally biased region" description="Basic and acidic residues" evidence="7">
    <location>
        <begin position="310"/>
        <end position="320"/>
    </location>
</feature>
<dbReference type="InterPro" id="IPR038765">
    <property type="entry name" value="Papain-like_cys_pep_sf"/>
</dbReference>
<evidence type="ECO:0000256" key="1">
    <source>
        <dbReference type="ARBA" id="ARBA00007623"/>
    </source>
</evidence>
<dbReference type="Pfam" id="PF01067">
    <property type="entry name" value="Calpain_III"/>
    <property type="match status" value="1"/>
</dbReference>
<evidence type="ECO:0000256" key="2">
    <source>
        <dbReference type="ARBA" id="ARBA00022670"/>
    </source>
</evidence>
<feature type="active site" evidence="5 6">
    <location>
        <position position="352"/>
    </location>
</feature>
<dbReference type="GO" id="GO:0004198">
    <property type="term" value="F:calcium-dependent cysteine-type endopeptidase activity"/>
    <property type="evidence" value="ECO:0007669"/>
    <property type="project" value="InterPro"/>
</dbReference>
<dbReference type="InterPro" id="IPR022684">
    <property type="entry name" value="Calpain_cysteine_protease"/>
</dbReference>
<dbReference type="PRINTS" id="PR00704">
    <property type="entry name" value="CALPAIN"/>
</dbReference>
<name>A0AAJ7T7J4_PETMA</name>
<evidence type="ECO:0000313" key="10">
    <source>
        <dbReference type="RefSeq" id="XP_032811593.1"/>
    </source>
</evidence>
<dbReference type="PROSITE" id="PS50203">
    <property type="entry name" value="CALPAIN_CAT"/>
    <property type="match status" value="1"/>
</dbReference>
<feature type="compositionally biased region" description="Low complexity" evidence="7">
    <location>
        <begin position="294"/>
        <end position="305"/>
    </location>
</feature>
<organism evidence="9 10">
    <name type="scientific">Petromyzon marinus</name>
    <name type="common">Sea lamprey</name>
    <dbReference type="NCBI Taxonomy" id="7757"/>
    <lineage>
        <taxon>Eukaryota</taxon>
        <taxon>Metazoa</taxon>
        <taxon>Chordata</taxon>
        <taxon>Craniata</taxon>
        <taxon>Vertebrata</taxon>
        <taxon>Cyclostomata</taxon>
        <taxon>Hyperoartia</taxon>
        <taxon>Petromyzontiformes</taxon>
        <taxon>Petromyzontidae</taxon>
        <taxon>Petromyzon</taxon>
    </lineage>
</organism>
<keyword evidence="3 6" id="KW-0378">Hydrolase</keyword>
<dbReference type="Proteomes" id="UP001318040">
    <property type="component" value="Chromosome 17"/>
</dbReference>
<dbReference type="AlphaFoldDB" id="A0AAJ7T7J4"/>
<dbReference type="SUPFAM" id="SSF47473">
    <property type="entry name" value="EF-hand"/>
    <property type="match status" value="1"/>
</dbReference>
<dbReference type="SMART" id="SM00230">
    <property type="entry name" value="CysPc"/>
    <property type="match status" value="1"/>
</dbReference>
<feature type="active site" evidence="5 6">
    <location>
        <position position="328"/>
    </location>
</feature>
<sequence length="878" mass="97057">MSSDCCHSGGCPGAARTLSPRMKCHRGQDFAALRDAALAHCSPFEDPCFPAGPTSLGYDKLGPCSRFSDGIVWRRPWEITSDPHFIVRGASRFDLCQGKLGDCWFLAAISSLTLNERLLGRVVPMQQGFGTRHAYAGIFHFKFWRYGEWVDVVVDDRLPTLKGKLAFVRSCESNEFWGALLEKAYAKVCGSYEALRSGRFTEALVDFTGGVKEHYLLGEAPPPNLWLFLKRAENAGSLMGAATHPRPHPGKPAARGDASFLGPHFAWRHEDDCSGPSPRYGWGRDFGGLRPSASFSSSSSSLSCSGVGERVPRTRPEQKTRDGLVLGHAYSITGVERVKVDGEVVELVRLRNPWGKVEWNGAWSDRHGPTDQMLRSRFPRAANLAAPNNQYQYPRHSLLSAGDVTAVLVPRRTRKMGLFVDETVRDGAGLGSSPVWKCVDCDAKRKLQVKLEDGEFWMSLEDFRRHFKRLDVCHLTPDDVQNGPRKTWTVTMYQGSWQAGHSAGGTCKETFWKNPQYLLDLHEADAEQEEGDGGDGGGGCGGGGGGGGGCGGGGGESALCSLIVSLMQKPRDAQRNRAPWFSIGFAIYKVVVGFAFFKSRARPYFTAPVGAAVSQACGRRLSREELRAAAPVALLERFEALREVSQRLLLPPGRYVVIPCSLQPGEAADFLLRVFCCSCDSSELTDELQECGAPQEPVLRHEQHERHLLRTMWSELFQQHASTDQSIGPAELQAVLSKAASKYPATISQSFSSGTCQKIIILLNKSVSSKLASREFEILSHKFTQIHDLYRRFRLHGNAAASLQSVHRGLYKAGLPVSGDLEKHTLLRYLGGKRRIDFEDFLCCLLHIDALSGTVKAILQRPDIQPEQKEWMKRIMFF</sequence>
<keyword evidence="2 6" id="KW-0645">Protease</keyword>
<protein>
    <submittedName>
        <fullName evidence="10">Calpain-1 catalytic subunit-like</fullName>
    </submittedName>
</protein>
<dbReference type="PANTHER" id="PTHR10183:SF302">
    <property type="entry name" value="CALPAIN-14"/>
    <property type="match status" value="1"/>
</dbReference>
<dbReference type="InterPro" id="IPR022682">
    <property type="entry name" value="Calpain_domain_III"/>
</dbReference>
<feature type="domain" description="Calpain catalytic" evidence="8">
    <location>
        <begin position="43"/>
        <end position="476"/>
    </location>
</feature>
<evidence type="ECO:0000256" key="6">
    <source>
        <dbReference type="PROSITE-ProRule" id="PRU00239"/>
    </source>
</evidence>
<dbReference type="InterPro" id="IPR011992">
    <property type="entry name" value="EF-hand-dom_pair"/>
</dbReference>